<organism evidence="2 3">
    <name type="scientific">Periophthalmus magnuspinnatus</name>
    <dbReference type="NCBI Taxonomy" id="409849"/>
    <lineage>
        <taxon>Eukaryota</taxon>
        <taxon>Metazoa</taxon>
        <taxon>Chordata</taxon>
        <taxon>Craniata</taxon>
        <taxon>Vertebrata</taxon>
        <taxon>Euteleostomi</taxon>
        <taxon>Actinopterygii</taxon>
        <taxon>Neopterygii</taxon>
        <taxon>Teleostei</taxon>
        <taxon>Neoteleostei</taxon>
        <taxon>Acanthomorphata</taxon>
        <taxon>Gobiaria</taxon>
        <taxon>Gobiiformes</taxon>
        <taxon>Gobioidei</taxon>
        <taxon>Gobiidae</taxon>
        <taxon>Oxudercinae</taxon>
        <taxon>Periophthalmus</taxon>
    </lineage>
</organism>
<dbReference type="STRING" id="409849.ENSPMGP00000019298"/>
<accession>A0A3B4AQ89</accession>
<name>A0A3B4AQ89_9GOBI</name>
<dbReference type="SUPFAM" id="SSF50814">
    <property type="entry name" value="Lipocalins"/>
    <property type="match status" value="1"/>
</dbReference>
<evidence type="ECO:0000313" key="3">
    <source>
        <dbReference type="Proteomes" id="UP000261520"/>
    </source>
</evidence>
<protein>
    <submittedName>
        <fullName evidence="2">Uncharacterized protein</fullName>
    </submittedName>
</protein>
<evidence type="ECO:0000313" key="2">
    <source>
        <dbReference type="Ensembl" id="ENSPMGP00000019298.1"/>
    </source>
</evidence>
<dbReference type="Gene3D" id="2.40.128.20">
    <property type="match status" value="1"/>
</dbReference>
<comment type="similarity">
    <text evidence="1">Belongs to the calycin superfamily. Fatty-acid binding protein (FABP) family.</text>
</comment>
<dbReference type="PRINTS" id="PR00178">
    <property type="entry name" value="FATTYACIDBP"/>
</dbReference>
<keyword evidence="3" id="KW-1185">Reference proteome</keyword>
<reference evidence="2" key="2">
    <citation type="submission" date="2025-09" db="UniProtKB">
        <authorList>
            <consortium name="Ensembl"/>
        </authorList>
    </citation>
    <scope>IDENTIFICATION</scope>
</reference>
<proteinExistence type="inferred from homology"/>
<dbReference type="InterPro" id="IPR000463">
    <property type="entry name" value="Fatty_acid-bd"/>
</dbReference>
<reference evidence="2" key="1">
    <citation type="submission" date="2025-08" db="UniProtKB">
        <authorList>
            <consortium name="Ensembl"/>
        </authorList>
    </citation>
    <scope>IDENTIFICATION</scope>
</reference>
<dbReference type="InterPro" id="IPR031259">
    <property type="entry name" value="ILBP"/>
</dbReference>
<dbReference type="PANTHER" id="PTHR11955">
    <property type="entry name" value="FATTY ACID BINDING PROTEIN"/>
    <property type="match status" value="1"/>
</dbReference>
<dbReference type="InterPro" id="IPR012674">
    <property type="entry name" value="Calycin"/>
</dbReference>
<dbReference type="Ensembl" id="ENSPMGT00000020573.1">
    <property type="protein sequence ID" value="ENSPMGP00000019298.1"/>
    <property type="gene ID" value="ENSPMGG00000015682.1"/>
</dbReference>
<dbReference type="Proteomes" id="UP000261520">
    <property type="component" value="Unplaced"/>
</dbReference>
<dbReference type="GO" id="GO:0008289">
    <property type="term" value="F:lipid binding"/>
    <property type="evidence" value="ECO:0007669"/>
    <property type="project" value="InterPro"/>
</dbReference>
<sequence>MSFTGIYELESQENYVEFLEAIDLLKAKTDGKVITEIQQDGNNFTWTQKSTNHTWPNTFTVGQECEMTTMTGVKFKAPVIMENGQLKIQFPMYHLTAEMVDDKLVLICATPGENAVTLKRVFRRL</sequence>
<evidence type="ECO:0000256" key="1">
    <source>
        <dbReference type="ARBA" id="ARBA00008390"/>
    </source>
</evidence>
<dbReference type="Pfam" id="PF14651">
    <property type="entry name" value="Lipocalin_7"/>
    <property type="match status" value="1"/>
</dbReference>
<dbReference type="AlphaFoldDB" id="A0A3B4AQ89"/>